<comment type="subcellular location">
    <subcellularLocation>
        <location evidence="1">Membrane</location>
    </subcellularLocation>
</comment>
<proteinExistence type="inferred from homology"/>
<evidence type="ECO:0000256" key="10">
    <source>
        <dbReference type="ARBA" id="ARBA00034769"/>
    </source>
</evidence>
<name>A0A2A6CAT2_PRIPA</name>
<dbReference type="SMART" id="SM00268">
    <property type="entry name" value="ACTIN"/>
    <property type="match status" value="1"/>
</dbReference>
<feature type="transmembrane region" description="Helical" evidence="13">
    <location>
        <begin position="1196"/>
        <end position="1216"/>
    </location>
</feature>
<dbReference type="CDD" id="cd13395">
    <property type="entry name" value="ASKHA_NBD_Arp4_ACTL6-like"/>
    <property type="match status" value="1"/>
</dbReference>
<dbReference type="Pfam" id="PF02892">
    <property type="entry name" value="zf-BED"/>
    <property type="match status" value="1"/>
</dbReference>
<evidence type="ECO:0000256" key="9">
    <source>
        <dbReference type="ARBA" id="ARBA00023212"/>
    </source>
</evidence>
<evidence type="ECO:0000256" key="11">
    <source>
        <dbReference type="RuleBase" id="RU000487"/>
    </source>
</evidence>
<accession>A0A2A6CAT2</accession>
<evidence type="ECO:0000256" key="6">
    <source>
        <dbReference type="ARBA" id="ARBA00022833"/>
    </source>
</evidence>
<feature type="transmembrane region" description="Helical" evidence="13">
    <location>
        <begin position="1228"/>
        <end position="1247"/>
    </location>
</feature>
<accession>A0A8R1YE97</accession>
<dbReference type="GO" id="GO:0005254">
    <property type="term" value="F:chloride channel activity"/>
    <property type="evidence" value="ECO:0000318"/>
    <property type="project" value="GO_Central"/>
</dbReference>
<sequence length="1526" mass="170365">MSGGIYGGDEVGALVFDFGSHTVRAGYAGDEYPKLDIPSVVGVQENADVKNENGEVVGKAPKTFIGTTHVTVPREGCETKTFMKDCMVENWDLFEKMLDHIYGHGLGAQSEFHPALFTEPAWNDRAKREKLCEIMFEKYKLPAFHLVKNAVLTAFANGRTHGLIVDSGATHTSAVPVFEGYCITHSVVRSPVGGDLIVDQLNKLLAQNNIDLVPTYRIASKEEVNEGEIPKWTEKKNIPKVTKSYDDYMKKLVLEDLAMSILQCCDAPVDEEFAEKLPSSPYAFPNGLIKEFLADRVKVPEGLFDLNYLRDHPHKETLQNICQIANTSCGMCEPDMKSHLYSNLIVTGGNSLLPGFSERLNHDLAHKCPPIVKLRVSAAPTAMERRFGAWIGGSIVASLGSFQQMWISRAEYDESGCSIVEKKFFSSLWIFHLQKIIPPIQMLSTQPGGFSSPFALAFASQLQQNPFHHLASLQQQLNSLAQSASSSPCQSTSSTPSMIPVRKARMGGTTMKTAKVWKYFDQLPSEEQAAECQLCRKKIKATNSSTTGMIRHLRSCHVNEYQQLQEARQNSLIVKMASETDDKTRVALLKEIQSTTIPLPIGGQSDSSVKYRSPQLSPHCASSDSGVSDSSSSSHLRPSSPLSIMNMLRHLPPGLPAPKPILPLNPRTNVKMEPEDDVMDKSIDVPIRSHSSSSLFPRKSVVDSMEERRINTQIALMLLLDSCPSSIVDRPGFRGLIKMLLPSHSLPIASQFDTEIIPDVIKRLKADLSTPFTANNSSDHTSPLPSTASLPSVTTSNETLMNESPVKSESGGTIAAAMAAASDISRSFGHSIELRREEDSDSSSSADSERSMPARIDSFLNFIGRYVFPHEELISLLTICRAWFLHFDESPDAVRLSMVSIPPRIPTRPELTRDVSFVADNLDSINTYASLHPEIDLLPITESQSQFLRDLYAHIMTVSYSIDVSKSSLITFIHLQCRWRGSIWKSVFLEVVMFCFAFIFLSIIYNYYLNEDTKKFWDDIAALFDSKMDYIPLTFMLGFFVTIIVNRWNEIFNSVGWIDPCALVMATYLRGSDEKSRMLRRNSIRYIVLTQVLVFRDISMQVRKRFPSLDTIVASGIMTEEEKAEYDQCTLKSIYPKYFLPIQWVFNILYEARVSGKIAADLQLNEIMKCVLDFRKGLAQLCNFDWVPIPLVYPQVVFLAVRSYFFLALIARQSVLIDGSPPNPNHPIFPLVPFIMTALQFIFYVGWMKVAESLMNPLGEDDDDFECNFLIDRNLQLGFTIVDDTYNNLPPQHKDAFWSEKFVEPLYSSDTANKPMCPQIGSAAQYEPNIDEILMVPHESNEPEVSPPLPFPIPSLSSPPSQMELDGDEDRLLPRVVSVVSVNRETGGSRMSLNSRKATKKGLLGSLTKKFTRESRVSRPSRLGMRNGESLSSLTTPTVEYAGSSFDLVDEGERGQSQTPDTSLNRDCVQSPRRVSPSPLGDGGPLMSVPEEDEEVQRTRNSIDLRNLMAEAKKCVFLIKSSALSH</sequence>
<keyword evidence="9" id="KW-0206">Cytoskeleton</keyword>
<dbReference type="EnsemblMetazoa" id="PPA06426.1">
    <property type="protein sequence ID" value="PPA06426.1"/>
    <property type="gene ID" value="WBGene00095980"/>
</dbReference>
<keyword evidence="7 13" id="KW-1133">Transmembrane helix</keyword>
<dbReference type="Pfam" id="PF01062">
    <property type="entry name" value="Bestrophin"/>
    <property type="match status" value="1"/>
</dbReference>
<dbReference type="GO" id="GO:1902476">
    <property type="term" value="P:chloride transmembrane transport"/>
    <property type="evidence" value="ECO:0000318"/>
    <property type="project" value="GO_Central"/>
</dbReference>
<feature type="transmembrane region" description="Helical" evidence="13">
    <location>
        <begin position="1054"/>
        <end position="1071"/>
    </location>
</feature>
<dbReference type="InterPro" id="IPR021134">
    <property type="entry name" value="Bestrophin-like"/>
</dbReference>
<dbReference type="Proteomes" id="UP000005239">
    <property type="component" value="Unassembled WGS sequence"/>
</dbReference>
<dbReference type="InterPro" id="IPR036236">
    <property type="entry name" value="Znf_C2H2_sf"/>
</dbReference>
<dbReference type="PROSITE" id="PS00432">
    <property type="entry name" value="ACTINS_2"/>
    <property type="match status" value="1"/>
</dbReference>
<dbReference type="InterPro" id="IPR004000">
    <property type="entry name" value="Actin"/>
</dbReference>
<organism evidence="14 15">
    <name type="scientific">Pristionchus pacificus</name>
    <name type="common">Parasitic nematode worm</name>
    <dbReference type="NCBI Taxonomy" id="54126"/>
    <lineage>
        <taxon>Eukaryota</taxon>
        <taxon>Metazoa</taxon>
        <taxon>Ecdysozoa</taxon>
        <taxon>Nematoda</taxon>
        <taxon>Chromadorea</taxon>
        <taxon>Rhabditida</taxon>
        <taxon>Rhabditina</taxon>
        <taxon>Diplogasteromorpha</taxon>
        <taxon>Diplogasteroidea</taxon>
        <taxon>Neodiplogasteridae</taxon>
        <taxon>Pristionchus</taxon>
    </lineage>
</organism>
<dbReference type="Gene3D" id="3.30.420.40">
    <property type="match status" value="2"/>
</dbReference>
<dbReference type="InterPro" id="IPR000615">
    <property type="entry name" value="Bestrophin"/>
</dbReference>
<feature type="region of interest" description="Disordered" evidence="12">
    <location>
        <begin position="1412"/>
        <end position="1431"/>
    </location>
</feature>
<dbReference type="Gene3D" id="3.90.640.10">
    <property type="entry name" value="Actin, Chain A, domain 4"/>
    <property type="match status" value="1"/>
</dbReference>
<evidence type="ECO:0000313" key="14">
    <source>
        <dbReference type="EnsemblMetazoa" id="PPA06426.1"/>
    </source>
</evidence>
<evidence type="ECO:0000256" key="5">
    <source>
        <dbReference type="ARBA" id="ARBA00022771"/>
    </source>
</evidence>
<evidence type="ECO:0000256" key="8">
    <source>
        <dbReference type="ARBA" id="ARBA00023136"/>
    </source>
</evidence>
<dbReference type="GO" id="GO:0003677">
    <property type="term" value="F:DNA binding"/>
    <property type="evidence" value="ECO:0007669"/>
    <property type="project" value="InterPro"/>
</dbReference>
<reference evidence="14" key="2">
    <citation type="submission" date="2022-06" db="UniProtKB">
        <authorList>
            <consortium name="EnsemblMetazoa"/>
        </authorList>
    </citation>
    <scope>IDENTIFICATION</scope>
    <source>
        <strain evidence="14">PS312</strain>
    </source>
</reference>
<dbReference type="InterPro" id="IPR043129">
    <property type="entry name" value="ATPase_NBD"/>
</dbReference>
<feature type="region of interest" description="Disordered" evidence="12">
    <location>
        <begin position="774"/>
        <end position="793"/>
    </location>
</feature>
<reference evidence="15" key="1">
    <citation type="journal article" date="2008" name="Nat. Genet.">
        <title>The Pristionchus pacificus genome provides a unique perspective on nematode lifestyle and parasitism.</title>
        <authorList>
            <person name="Dieterich C."/>
            <person name="Clifton S.W."/>
            <person name="Schuster L.N."/>
            <person name="Chinwalla A."/>
            <person name="Delehaunty K."/>
            <person name="Dinkelacker I."/>
            <person name="Fulton L."/>
            <person name="Fulton R."/>
            <person name="Godfrey J."/>
            <person name="Minx P."/>
            <person name="Mitreva M."/>
            <person name="Roeseler W."/>
            <person name="Tian H."/>
            <person name="Witte H."/>
            <person name="Yang S.P."/>
            <person name="Wilson R.K."/>
            <person name="Sommer R.J."/>
        </authorList>
    </citation>
    <scope>NUCLEOTIDE SEQUENCE [LARGE SCALE GENOMIC DNA]</scope>
    <source>
        <strain evidence="15">PS312</strain>
    </source>
</reference>
<keyword evidence="6" id="KW-0862">Zinc</keyword>
<dbReference type="SMART" id="SM00614">
    <property type="entry name" value="ZnF_BED"/>
    <property type="match status" value="1"/>
</dbReference>
<dbReference type="PROSITE" id="PS50808">
    <property type="entry name" value="ZF_BED"/>
    <property type="match status" value="1"/>
</dbReference>
<feature type="compositionally biased region" description="Polar residues" evidence="12">
    <location>
        <begin position="604"/>
        <end position="616"/>
    </location>
</feature>
<evidence type="ECO:0000256" key="4">
    <source>
        <dbReference type="ARBA" id="ARBA00022723"/>
    </source>
</evidence>
<evidence type="ECO:0000256" key="7">
    <source>
        <dbReference type="ARBA" id="ARBA00022989"/>
    </source>
</evidence>
<evidence type="ECO:0000256" key="1">
    <source>
        <dbReference type="ARBA" id="ARBA00004370"/>
    </source>
</evidence>
<dbReference type="InterPro" id="IPR003656">
    <property type="entry name" value="Znf_BED"/>
</dbReference>
<evidence type="ECO:0000256" key="2">
    <source>
        <dbReference type="ARBA" id="ARBA00006752"/>
    </source>
</evidence>
<dbReference type="FunFam" id="3.30.420.40:FF:000050">
    <property type="entry name" value="Actin, alpha skeletal muscle"/>
    <property type="match status" value="1"/>
</dbReference>
<evidence type="ECO:0000313" key="15">
    <source>
        <dbReference type="Proteomes" id="UP000005239"/>
    </source>
</evidence>
<feature type="compositionally biased region" description="Low complexity" evidence="12">
    <location>
        <begin position="781"/>
        <end position="793"/>
    </location>
</feature>
<keyword evidence="4" id="KW-0479">Metal-binding</keyword>
<comment type="similarity">
    <text evidence="10">Belongs to the anion channel-forming bestrophin (TC 1.A.46) family. Calcium-sensitive chloride channel subfamily.</text>
</comment>
<evidence type="ECO:0000256" key="13">
    <source>
        <dbReference type="SAM" id="Phobius"/>
    </source>
</evidence>
<keyword evidence="3 13" id="KW-0812">Transmembrane</keyword>
<keyword evidence="8 13" id="KW-0472">Membrane</keyword>
<dbReference type="PRINTS" id="PR00190">
    <property type="entry name" value="ACTIN"/>
</dbReference>
<dbReference type="GO" id="GO:0005886">
    <property type="term" value="C:plasma membrane"/>
    <property type="evidence" value="ECO:0000318"/>
    <property type="project" value="GO_Central"/>
</dbReference>
<keyword evidence="5" id="KW-0863">Zinc-finger</keyword>
<gene>
    <name evidence="14" type="primary">WBGene00095980</name>
</gene>
<feature type="transmembrane region" description="Helical" evidence="13">
    <location>
        <begin position="987"/>
        <end position="1009"/>
    </location>
</feature>
<dbReference type="Gene3D" id="2.30.36.70">
    <property type="entry name" value="Actin, Chain A, domain 2"/>
    <property type="match status" value="1"/>
</dbReference>
<feature type="compositionally biased region" description="Polar residues" evidence="12">
    <location>
        <begin position="1455"/>
        <end position="1465"/>
    </location>
</feature>
<dbReference type="InterPro" id="IPR004001">
    <property type="entry name" value="Actin_CS"/>
</dbReference>
<dbReference type="PANTHER" id="PTHR10736:SF63">
    <property type="entry name" value="BESTROPHIN HOMOLOG-RELATED"/>
    <property type="match status" value="1"/>
</dbReference>
<feature type="transmembrane region" description="Helical" evidence="13">
    <location>
        <begin position="1030"/>
        <end position="1048"/>
    </location>
</feature>
<dbReference type="GO" id="GO:0008270">
    <property type="term" value="F:zinc ion binding"/>
    <property type="evidence" value="ECO:0007669"/>
    <property type="project" value="UniProtKB-KW"/>
</dbReference>
<comment type="similarity">
    <text evidence="2 11">Belongs to the actin family.</text>
</comment>
<dbReference type="SUPFAM" id="SSF53067">
    <property type="entry name" value="Actin-like ATPase domain"/>
    <property type="match status" value="2"/>
</dbReference>
<dbReference type="Pfam" id="PF00022">
    <property type="entry name" value="Actin"/>
    <property type="match status" value="1"/>
</dbReference>
<keyword evidence="9" id="KW-0963">Cytoplasm</keyword>
<evidence type="ECO:0000256" key="12">
    <source>
        <dbReference type="SAM" id="MobiDB-lite"/>
    </source>
</evidence>
<dbReference type="PANTHER" id="PTHR10736">
    <property type="entry name" value="BESTROPHIN"/>
    <property type="match status" value="1"/>
</dbReference>
<keyword evidence="15" id="KW-1185">Reference proteome</keyword>
<feature type="compositionally biased region" description="Low complexity" evidence="12">
    <location>
        <begin position="622"/>
        <end position="640"/>
    </location>
</feature>
<evidence type="ECO:0000256" key="3">
    <source>
        <dbReference type="ARBA" id="ARBA00022692"/>
    </source>
</evidence>
<dbReference type="SUPFAM" id="SSF57667">
    <property type="entry name" value="beta-beta-alpha zinc fingers"/>
    <property type="match status" value="1"/>
</dbReference>
<feature type="region of interest" description="Disordered" evidence="12">
    <location>
        <begin position="597"/>
        <end position="640"/>
    </location>
</feature>
<protein>
    <submittedName>
        <fullName evidence="14">Best-19</fullName>
    </submittedName>
</protein>
<feature type="region of interest" description="Disordered" evidence="12">
    <location>
        <begin position="1450"/>
        <end position="1497"/>
    </location>
</feature>